<keyword evidence="3" id="KW-0347">Helicase</keyword>
<feature type="compositionally biased region" description="Low complexity" evidence="5">
    <location>
        <begin position="257"/>
        <end position="270"/>
    </location>
</feature>
<evidence type="ECO:0000256" key="2">
    <source>
        <dbReference type="ARBA" id="ARBA00022801"/>
    </source>
</evidence>
<dbReference type="InterPro" id="IPR014001">
    <property type="entry name" value="Helicase_ATP-bd"/>
</dbReference>
<dbReference type="SUPFAM" id="SSF52540">
    <property type="entry name" value="P-loop containing nucleoside triphosphate hydrolases"/>
    <property type="match status" value="1"/>
</dbReference>
<dbReference type="PROSITE" id="PS51192">
    <property type="entry name" value="HELICASE_ATP_BIND_1"/>
    <property type="match status" value="1"/>
</dbReference>
<feature type="region of interest" description="Disordered" evidence="5">
    <location>
        <begin position="904"/>
        <end position="936"/>
    </location>
</feature>
<dbReference type="CDD" id="cd18025">
    <property type="entry name" value="DEXHc_DDX60"/>
    <property type="match status" value="1"/>
</dbReference>
<evidence type="ECO:0008006" key="10">
    <source>
        <dbReference type="Google" id="ProtNLM"/>
    </source>
</evidence>
<dbReference type="EMBL" id="AYKW01000001">
    <property type="protein sequence ID" value="PIL37233.1"/>
    <property type="molecule type" value="Genomic_DNA"/>
</dbReference>
<dbReference type="GO" id="GO:0004386">
    <property type="term" value="F:helicase activity"/>
    <property type="evidence" value="ECO:0007669"/>
    <property type="project" value="UniProtKB-KW"/>
</dbReference>
<dbReference type="PANTHER" id="PTHR44533">
    <property type="entry name" value="DEAD/H RNA HELICASE, PUTATIVE-RELATED"/>
    <property type="match status" value="1"/>
</dbReference>
<keyword evidence="1" id="KW-0547">Nucleotide-binding</keyword>
<proteinExistence type="predicted"/>
<evidence type="ECO:0000256" key="3">
    <source>
        <dbReference type="ARBA" id="ARBA00022806"/>
    </source>
</evidence>
<dbReference type="InterPro" id="IPR001650">
    <property type="entry name" value="Helicase_C-like"/>
</dbReference>
<dbReference type="Gene3D" id="3.40.50.300">
    <property type="entry name" value="P-loop containing nucleotide triphosphate hydrolases"/>
    <property type="match status" value="2"/>
</dbReference>
<dbReference type="GO" id="GO:0016787">
    <property type="term" value="F:hydrolase activity"/>
    <property type="evidence" value="ECO:0007669"/>
    <property type="project" value="UniProtKB-KW"/>
</dbReference>
<dbReference type="PROSITE" id="PS51194">
    <property type="entry name" value="HELICASE_CTER"/>
    <property type="match status" value="1"/>
</dbReference>
<dbReference type="SMART" id="SM00490">
    <property type="entry name" value="HELICc"/>
    <property type="match status" value="1"/>
</dbReference>
<dbReference type="InterPro" id="IPR059032">
    <property type="entry name" value="WHD_DDX60"/>
</dbReference>
<gene>
    <name evidence="8" type="ORF">GSI_00926</name>
</gene>
<dbReference type="Pfam" id="PF00270">
    <property type="entry name" value="DEAD"/>
    <property type="match status" value="1"/>
</dbReference>
<reference evidence="8 9" key="1">
    <citation type="journal article" date="2015" name="Sci. Rep.">
        <title>Chromosome-level genome map provides insights into diverse defense mechanisms in the medicinal fungus Ganoderma sinense.</title>
        <authorList>
            <person name="Zhu Y."/>
            <person name="Xu J."/>
            <person name="Sun C."/>
            <person name="Zhou S."/>
            <person name="Xu H."/>
            <person name="Nelson D.R."/>
            <person name="Qian J."/>
            <person name="Song J."/>
            <person name="Luo H."/>
            <person name="Xiang L."/>
            <person name="Li Y."/>
            <person name="Xu Z."/>
            <person name="Ji A."/>
            <person name="Wang L."/>
            <person name="Lu S."/>
            <person name="Hayward A."/>
            <person name="Sun W."/>
            <person name="Li X."/>
            <person name="Schwartz D.C."/>
            <person name="Wang Y."/>
            <person name="Chen S."/>
        </authorList>
    </citation>
    <scope>NUCLEOTIDE SEQUENCE [LARGE SCALE GENOMIC DNA]</scope>
    <source>
        <strain evidence="8 9">ZZ0214-1</strain>
    </source>
</reference>
<dbReference type="GO" id="GO:0003676">
    <property type="term" value="F:nucleic acid binding"/>
    <property type="evidence" value="ECO:0007669"/>
    <property type="project" value="InterPro"/>
</dbReference>
<dbReference type="GO" id="GO:0005524">
    <property type="term" value="F:ATP binding"/>
    <property type="evidence" value="ECO:0007669"/>
    <property type="project" value="UniProtKB-KW"/>
</dbReference>
<dbReference type="Pfam" id="PF26076">
    <property type="entry name" value="WHD_DDX60"/>
    <property type="match status" value="1"/>
</dbReference>
<dbReference type="Proteomes" id="UP000230002">
    <property type="component" value="Unassembled WGS sequence"/>
</dbReference>
<dbReference type="OrthoDB" id="2320933at2759"/>
<evidence type="ECO:0000259" key="6">
    <source>
        <dbReference type="PROSITE" id="PS51192"/>
    </source>
</evidence>
<dbReference type="InterPro" id="IPR052431">
    <property type="entry name" value="SKI2_subfamily_helicases"/>
</dbReference>
<evidence type="ECO:0000313" key="8">
    <source>
        <dbReference type="EMBL" id="PIL37233.1"/>
    </source>
</evidence>
<keyword evidence="9" id="KW-1185">Reference proteome</keyword>
<feature type="domain" description="Helicase C-terminal" evidence="7">
    <location>
        <begin position="944"/>
        <end position="1094"/>
    </location>
</feature>
<evidence type="ECO:0000256" key="1">
    <source>
        <dbReference type="ARBA" id="ARBA00022741"/>
    </source>
</evidence>
<accession>A0A2G8SU45</accession>
<evidence type="ECO:0000256" key="4">
    <source>
        <dbReference type="ARBA" id="ARBA00022840"/>
    </source>
</evidence>
<name>A0A2G8SU45_9APHY</name>
<organism evidence="8 9">
    <name type="scientific">Ganoderma sinense ZZ0214-1</name>
    <dbReference type="NCBI Taxonomy" id="1077348"/>
    <lineage>
        <taxon>Eukaryota</taxon>
        <taxon>Fungi</taxon>
        <taxon>Dikarya</taxon>
        <taxon>Basidiomycota</taxon>
        <taxon>Agaricomycotina</taxon>
        <taxon>Agaricomycetes</taxon>
        <taxon>Polyporales</taxon>
        <taxon>Polyporaceae</taxon>
        <taxon>Ganoderma</taxon>
    </lineage>
</organism>
<keyword evidence="2" id="KW-0378">Hydrolase</keyword>
<comment type="caution">
    <text evidence="8">The sequence shown here is derived from an EMBL/GenBank/DDBJ whole genome shotgun (WGS) entry which is preliminary data.</text>
</comment>
<sequence length="1489" mass="167033">MSQSSDLRREHFPAFLHLFVSHMLFVRHLDLKERARPRLFLSSKLLGLLTCEFLPTAFLALEHVASASDLDGRVFAALLDSILTDHATSLSVFIGPELATTVDDLWRKHGLPSPDYAALRRQFTAPTLAQEEAEAEHFPFQLLPFKHPLFNGELAAINIAAEELSSDEEEESDEDASASHLEFNTRFDDTQHWHNHKRAILPSHLGGNDSIAPVNEWQRKRQLRSEQRFMSKLQWQAETLTGALGTPLQQMVIPSAAMARKSRMASPTKAGDPKPAKPAKGSAGRKGKKETLSSADKIRLANQAKKQAKEDDSNVAWWQEQLSSLEDRPTTNKITAVEHLMRNKRTKEGWLSIESRLYRIHLEFLRWMETLDRESQSVRDGFTVSIMCMVKDLYESKELFPTAAMKLASCLISLGLDDYIESFENAATVSGEDRKLNFDFVKLAKSKSGHAVNKWMRITEPSVVWQLRLFGEYMDRSMDSSSDPRVSFKPDAWQKKVLDCLDRNESVLVAAPTSAGKTFISYYAMEKVLRSSDDDILVYVAPTKALVSQIAAEVYARFRKELGSKACWAIHTRDYRVHNPQNCQILVTVPEMLATMLLSPPLARSWTPRIKRIILDEIHTIGQQEGGAVWEQIILLAPCPLIGLSATIGEPEKFNAWLASVQDAHGFKHTFIRHPHRYSHLRKYTYMLQGKDKTTTFQNLSQYSKSDRMRFVHPISMLSFGARRLPPDFSLEAADCLTLYHALESVREMLDFEVGALNPKVFFADCKGALLTQRDLLRYEAALTTHVSNLIDSTDPQDQNSILSQIIHELSDPLVATADESFVPSADAFFQNLITLVSDLHTSGDLPALLFNFDRKVCEKMATAILEVLEGTETNWRETNAEWNRKVRQWEIWVSKAKERERQAERLKKAKKDEDGPTPDAQPETRWEASFNPEDPSPQFSFAGLSPAFTKEDLEDELQGLARWKSAPEWALKCLRRGIGVHHSGMNKHYRTLVESLYRAGYLRVVIATGTLALGINAPTKTSVFCGDSPFLTALMYRQCAGRAGRRGFDLLGKVVFYGLPMDRCQRLVLSKLPSLGGNFPLTSTMVLRLFNLLQGSNDAPVACNAIKSLLHLPHISFVSDVGRVQILHHIRFSIDYLRRAGLLDKDGNPINLFGVAAHLYYTEPSNLALVALLRHGVIHRISNQSSLITAKRDLMILLSHLFGRRYLPRAYASATYLATITRKSPSTVVLPPLSTDARKVLIEHEDHIKRVFTGYALAYVSQHAAELGQDMRLPFSGKSICPVSSTAPSTPLTLLLRDTAVTPVARSPFVATSGHGDNFSSVKELAVTSRQGLHLNEYVIPTMRQFTSVPGRDDEEFALNAYLLDFYTHGQTAALKAANGIRDGEMWYVLQEFTLTLKAIRTGLAQLLLKASVSENTGNEGHDDVDVASALDSGFASMDPAEADPDVEGSEHGEFKRPVGVSDRDWRVYEVVNGLAAEFDEKFRAMWA</sequence>
<protein>
    <recommendedName>
        <fullName evidence="10">P-loop containing nucleoside triphosphate hydrolase protein</fullName>
    </recommendedName>
</protein>
<dbReference type="SMART" id="SM00487">
    <property type="entry name" value="DEXDc"/>
    <property type="match status" value="1"/>
</dbReference>
<feature type="region of interest" description="Disordered" evidence="5">
    <location>
        <begin position="257"/>
        <end position="296"/>
    </location>
</feature>
<dbReference type="GO" id="GO:0005737">
    <property type="term" value="C:cytoplasm"/>
    <property type="evidence" value="ECO:0007669"/>
    <property type="project" value="TreeGrafter"/>
</dbReference>
<feature type="compositionally biased region" description="Basic and acidic residues" evidence="5">
    <location>
        <begin position="904"/>
        <end position="915"/>
    </location>
</feature>
<feature type="domain" description="Helicase ATP-binding" evidence="6">
    <location>
        <begin position="498"/>
        <end position="666"/>
    </location>
</feature>
<evidence type="ECO:0000259" key="7">
    <source>
        <dbReference type="PROSITE" id="PS51194"/>
    </source>
</evidence>
<dbReference type="Pfam" id="PF00271">
    <property type="entry name" value="Helicase_C"/>
    <property type="match status" value="1"/>
</dbReference>
<keyword evidence="4" id="KW-0067">ATP-binding</keyword>
<dbReference type="PANTHER" id="PTHR44533:SF4">
    <property type="entry name" value="DEAD_H RNA HELICASE, PUTATIVE-RELATED"/>
    <property type="match status" value="1"/>
</dbReference>
<evidence type="ECO:0000313" key="9">
    <source>
        <dbReference type="Proteomes" id="UP000230002"/>
    </source>
</evidence>
<dbReference type="STRING" id="1077348.A0A2G8SU45"/>
<dbReference type="InterPro" id="IPR011545">
    <property type="entry name" value="DEAD/DEAH_box_helicase_dom"/>
</dbReference>
<dbReference type="FunFam" id="3.40.50.300:FF:001039">
    <property type="entry name" value="ATP-dependent RNA helicase DDX60"/>
    <property type="match status" value="1"/>
</dbReference>
<dbReference type="InterPro" id="IPR027417">
    <property type="entry name" value="P-loop_NTPase"/>
</dbReference>
<evidence type="ECO:0000256" key="5">
    <source>
        <dbReference type="SAM" id="MobiDB-lite"/>
    </source>
</evidence>